<sequence>MRMVHRPRLLAFSCPTDGCRMQAERPAPQCPVANVPNRHSVCQIANAGPATRQSDSGSKQSYIRTGTDSGRPMERRFCAQLVAYSFEHEGGLPIVVPWFAQKAFCPPPHPTSAASVSIKHTKPFVQQRLQCKTSSKQLQEIIEVYSNSSSPRGLALIIANDKFTNRRLPARPGSDVDVKNIKKLLAGLGYDIFANRNETAECSKNCGRGFRRRKVRCLAARNNSVRLDKGKCTEQNRPRRREPCFVRNCLPSDCAELREQNAHTTGMLDGNYTLCTILARHRGQAQARIFSVDFMVAHSSFPRYISWRCTAHGSWFIQAICKGFSEMAAQTDLLTMMTEVNALVQRLECHEDKGKNRRRKRVSL</sequence>
<evidence type="ECO:0000259" key="7">
    <source>
        <dbReference type="PROSITE" id="PS50207"/>
    </source>
</evidence>
<dbReference type="SUPFAM" id="SSF82895">
    <property type="entry name" value="TSP-1 type 1 repeat"/>
    <property type="match status" value="1"/>
</dbReference>
<dbReference type="InterPro" id="IPR002398">
    <property type="entry name" value="Pept_C14"/>
</dbReference>
<dbReference type="InterPro" id="IPR002138">
    <property type="entry name" value="Pept_C14_p10"/>
</dbReference>
<dbReference type="PRINTS" id="PR00376">
    <property type="entry name" value="IL1BCENZYME"/>
</dbReference>
<dbReference type="Gene3D" id="3.40.50.1460">
    <property type="match status" value="1"/>
</dbReference>
<dbReference type="InterPro" id="IPR036383">
    <property type="entry name" value="TSP1_rpt_sf"/>
</dbReference>
<evidence type="ECO:0000313" key="10">
    <source>
        <dbReference type="WBParaSite" id="Gr19_v10_g2297.t2"/>
    </source>
</evidence>
<dbReference type="PROSITE" id="PS50207">
    <property type="entry name" value="CASPASE_P10"/>
    <property type="match status" value="1"/>
</dbReference>
<keyword evidence="9" id="KW-1185">Reference proteome</keyword>
<evidence type="ECO:0000313" key="9">
    <source>
        <dbReference type="Proteomes" id="UP000887572"/>
    </source>
</evidence>
<keyword evidence="4" id="KW-0378">Hydrolase</keyword>
<feature type="region of interest" description="Disordered" evidence="6">
    <location>
        <begin position="48"/>
        <end position="69"/>
    </location>
</feature>
<dbReference type="PROSITE" id="PS50208">
    <property type="entry name" value="CASPASE_P20"/>
    <property type="match status" value="1"/>
</dbReference>
<feature type="domain" description="Caspase family p20" evidence="8">
    <location>
        <begin position="151"/>
        <end position="201"/>
    </location>
</feature>
<keyword evidence="2" id="KW-0645">Protease</keyword>
<dbReference type="InterPro" id="IPR000884">
    <property type="entry name" value="TSP1_rpt"/>
</dbReference>
<feature type="compositionally biased region" description="Polar residues" evidence="6">
    <location>
        <begin position="51"/>
        <end position="68"/>
    </location>
</feature>
<dbReference type="Pfam" id="PF23329">
    <property type="entry name" value="EF_HAND_1_PLCG"/>
    <property type="match status" value="1"/>
</dbReference>
<dbReference type="Gene3D" id="3.30.70.1470">
    <property type="entry name" value="Caspase-like"/>
    <property type="match status" value="1"/>
</dbReference>
<dbReference type="SUPFAM" id="SSF52129">
    <property type="entry name" value="Caspase-like"/>
    <property type="match status" value="2"/>
</dbReference>
<dbReference type="InterPro" id="IPR001309">
    <property type="entry name" value="Pept_C14_p20"/>
</dbReference>
<dbReference type="PANTHER" id="PTHR47901">
    <property type="entry name" value="CASPASE RECRUITMENT DOMAIN-CONTAINING PROTEIN 18"/>
    <property type="match status" value="1"/>
</dbReference>
<dbReference type="WBParaSite" id="Gr19_v10_g2297.t2">
    <property type="protein sequence ID" value="Gr19_v10_g2297.t2"/>
    <property type="gene ID" value="Gr19_v10_g2297"/>
</dbReference>
<dbReference type="GO" id="GO:0004197">
    <property type="term" value="F:cysteine-type endopeptidase activity"/>
    <property type="evidence" value="ECO:0007669"/>
    <property type="project" value="InterPro"/>
</dbReference>
<dbReference type="PROSITE" id="PS50092">
    <property type="entry name" value="TSP1"/>
    <property type="match status" value="1"/>
</dbReference>
<proteinExistence type="inferred from homology"/>
<dbReference type="InterPro" id="IPR015917">
    <property type="entry name" value="Pept_C14A"/>
</dbReference>
<dbReference type="GO" id="GO:0006508">
    <property type="term" value="P:proteolysis"/>
    <property type="evidence" value="ECO:0007669"/>
    <property type="project" value="UniProtKB-KW"/>
</dbReference>
<protein>
    <submittedName>
        <fullName evidence="10">Caspase family p20 domain-containing protein</fullName>
    </submittedName>
</protein>
<evidence type="ECO:0000256" key="4">
    <source>
        <dbReference type="ARBA" id="ARBA00022801"/>
    </source>
</evidence>
<organism evidence="9 10">
    <name type="scientific">Globodera rostochiensis</name>
    <name type="common">Golden nematode worm</name>
    <name type="synonym">Heterodera rostochiensis</name>
    <dbReference type="NCBI Taxonomy" id="31243"/>
    <lineage>
        <taxon>Eukaryota</taxon>
        <taxon>Metazoa</taxon>
        <taxon>Ecdysozoa</taxon>
        <taxon>Nematoda</taxon>
        <taxon>Chromadorea</taxon>
        <taxon>Rhabditida</taxon>
        <taxon>Tylenchina</taxon>
        <taxon>Tylenchomorpha</taxon>
        <taxon>Tylenchoidea</taxon>
        <taxon>Heteroderidae</taxon>
        <taxon>Heteroderinae</taxon>
        <taxon>Globodera</taxon>
    </lineage>
</organism>
<evidence type="ECO:0000256" key="2">
    <source>
        <dbReference type="ARBA" id="ARBA00022670"/>
    </source>
</evidence>
<evidence type="ECO:0000256" key="1">
    <source>
        <dbReference type="ARBA" id="ARBA00010134"/>
    </source>
</evidence>
<evidence type="ECO:0000259" key="8">
    <source>
        <dbReference type="PROSITE" id="PS50208"/>
    </source>
</evidence>
<dbReference type="InterPro" id="IPR029030">
    <property type="entry name" value="Caspase-like_dom_sf"/>
</dbReference>
<dbReference type="Pfam" id="PF00656">
    <property type="entry name" value="Peptidase_C14"/>
    <property type="match status" value="1"/>
</dbReference>
<reference evidence="10" key="1">
    <citation type="submission" date="2022-11" db="UniProtKB">
        <authorList>
            <consortium name="WormBaseParasite"/>
        </authorList>
    </citation>
    <scope>IDENTIFICATION</scope>
</reference>
<feature type="domain" description="Caspase family p10" evidence="7">
    <location>
        <begin position="293"/>
        <end position="364"/>
    </location>
</feature>
<dbReference type="InterPro" id="IPR056586">
    <property type="entry name" value="EF-hand_PLCG1"/>
</dbReference>
<dbReference type="GO" id="GO:0006915">
    <property type="term" value="P:apoptotic process"/>
    <property type="evidence" value="ECO:0007669"/>
    <property type="project" value="UniProtKB-KW"/>
</dbReference>
<dbReference type="PANTHER" id="PTHR47901:SF8">
    <property type="entry name" value="CASPASE-3"/>
    <property type="match status" value="1"/>
</dbReference>
<comment type="similarity">
    <text evidence="1 5">Belongs to the peptidase C14A family.</text>
</comment>
<name>A0A914HL03_GLORO</name>
<dbReference type="AlphaFoldDB" id="A0A914HL03"/>
<dbReference type="InterPro" id="IPR011600">
    <property type="entry name" value="Pept_C14_caspase"/>
</dbReference>
<dbReference type="SMART" id="SM00115">
    <property type="entry name" value="CASc"/>
    <property type="match status" value="1"/>
</dbReference>
<dbReference type="Proteomes" id="UP000887572">
    <property type="component" value="Unplaced"/>
</dbReference>
<evidence type="ECO:0000256" key="3">
    <source>
        <dbReference type="ARBA" id="ARBA00022703"/>
    </source>
</evidence>
<keyword evidence="3" id="KW-0053">Apoptosis</keyword>
<evidence type="ECO:0000256" key="5">
    <source>
        <dbReference type="RuleBase" id="RU003971"/>
    </source>
</evidence>
<evidence type="ECO:0000256" key="6">
    <source>
        <dbReference type="SAM" id="MobiDB-lite"/>
    </source>
</evidence>
<accession>A0A914HL03</accession>